<sequence>MLNRFLEFFIVGLALGVLEDLIAITLATEKAIDLRVFVIAFFVAFPFAVFSELIVDHDRFKRFMGRLFKRKSSS</sequence>
<dbReference type="AlphaFoldDB" id="A0A1F5KNA2"/>
<accession>A0A1F5KNA2</accession>
<comment type="caution">
    <text evidence="2">The sequence shown here is derived from an EMBL/GenBank/DDBJ whole genome shotgun (WGS) entry which is preliminary data.</text>
</comment>
<evidence type="ECO:0000313" key="3">
    <source>
        <dbReference type="Proteomes" id="UP000178565"/>
    </source>
</evidence>
<reference evidence="2 3" key="1">
    <citation type="journal article" date="2016" name="Nat. Commun.">
        <title>Thousands of microbial genomes shed light on interconnected biogeochemical processes in an aquifer system.</title>
        <authorList>
            <person name="Anantharaman K."/>
            <person name="Brown C.T."/>
            <person name="Hug L.A."/>
            <person name="Sharon I."/>
            <person name="Castelle C.J."/>
            <person name="Probst A.J."/>
            <person name="Thomas B.C."/>
            <person name="Singh A."/>
            <person name="Wilkins M.J."/>
            <person name="Karaoz U."/>
            <person name="Brodie E.L."/>
            <person name="Williams K.H."/>
            <person name="Hubbard S.S."/>
            <person name="Banfield J.F."/>
        </authorList>
    </citation>
    <scope>NUCLEOTIDE SEQUENCE [LARGE SCALE GENOMIC DNA]</scope>
</reference>
<proteinExistence type="predicted"/>
<evidence type="ECO:0000256" key="1">
    <source>
        <dbReference type="SAM" id="Phobius"/>
    </source>
</evidence>
<dbReference type="STRING" id="1797785.A3B45_04285"/>
<gene>
    <name evidence="2" type="ORF">A3B45_04285</name>
</gene>
<keyword evidence="1" id="KW-0812">Transmembrane</keyword>
<dbReference type="EMBL" id="MFDM01000026">
    <property type="protein sequence ID" value="OGE42396.1"/>
    <property type="molecule type" value="Genomic_DNA"/>
</dbReference>
<protein>
    <submittedName>
        <fullName evidence="2">Uncharacterized protein</fullName>
    </submittedName>
</protein>
<name>A0A1F5KNA2_9BACT</name>
<organism evidence="2 3">
    <name type="scientific">Candidatus Daviesbacteria bacterium RIFCSPLOWO2_01_FULL_39_12</name>
    <dbReference type="NCBI Taxonomy" id="1797785"/>
    <lineage>
        <taxon>Bacteria</taxon>
        <taxon>Candidatus Daviesiibacteriota</taxon>
    </lineage>
</organism>
<keyword evidence="1" id="KW-0472">Membrane</keyword>
<evidence type="ECO:0000313" key="2">
    <source>
        <dbReference type="EMBL" id="OGE42396.1"/>
    </source>
</evidence>
<keyword evidence="1" id="KW-1133">Transmembrane helix</keyword>
<feature type="transmembrane region" description="Helical" evidence="1">
    <location>
        <begin position="37"/>
        <end position="55"/>
    </location>
</feature>
<dbReference type="Proteomes" id="UP000178565">
    <property type="component" value="Unassembled WGS sequence"/>
</dbReference>